<feature type="region of interest" description="Disordered" evidence="1">
    <location>
        <begin position="328"/>
        <end position="362"/>
    </location>
</feature>
<feature type="region of interest" description="Disordered" evidence="1">
    <location>
        <begin position="541"/>
        <end position="562"/>
    </location>
</feature>
<feature type="region of interest" description="Disordered" evidence="1">
    <location>
        <begin position="878"/>
        <end position="902"/>
    </location>
</feature>
<keyword evidence="2" id="KW-0472">Membrane</keyword>
<name>A0A8T2SU73_CERRI</name>
<reference evidence="3" key="1">
    <citation type="submission" date="2021-08" db="EMBL/GenBank/DDBJ databases">
        <title>WGS assembly of Ceratopteris richardii.</title>
        <authorList>
            <person name="Marchant D.B."/>
            <person name="Chen G."/>
            <person name="Jenkins J."/>
            <person name="Shu S."/>
            <person name="Leebens-Mack J."/>
            <person name="Grimwood J."/>
            <person name="Schmutz J."/>
            <person name="Soltis P."/>
            <person name="Soltis D."/>
            <person name="Chen Z.-H."/>
        </authorList>
    </citation>
    <scope>NUCLEOTIDE SEQUENCE</scope>
    <source>
        <strain evidence="3">Whitten #5841</strain>
        <tissue evidence="3">Leaf</tissue>
    </source>
</reference>
<gene>
    <name evidence="3" type="ORF">KP509_17G007800</name>
</gene>
<evidence type="ECO:0000313" key="3">
    <source>
        <dbReference type="EMBL" id="KAH7372514.1"/>
    </source>
</evidence>
<organism evidence="3 4">
    <name type="scientific">Ceratopteris richardii</name>
    <name type="common">Triangle waterfern</name>
    <dbReference type="NCBI Taxonomy" id="49495"/>
    <lineage>
        <taxon>Eukaryota</taxon>
        <taxon>Viridiplantae</taxon>
        <taxon>Streptophyta</taxon>
        <taxon>Embryophyta</taxon>
        <taxon>Tracheophyta</taxon>
        <taxon>Polypodiopsida</taxon>
        <taxon>Polypodiidae</taxon>
        <taxon>Polypodiales</taxon>
        <taxon>Pteridineae</taxon>
        <taxon>Pteridaceae</taxon>
        <taxon>Parkerioideae</taxon>
        <taxon>Ceratopteris</taxon>
    </lineage>
</organism>
<feature type="compositionally biased region" description="Basic and acidic residues" evidence="1">
    <location>
        <begin position="662"/>
        <end position="679"/>
    </location>
</feature>
<feature type="compositionally biased region" description="Polar residues" evidence="1">
    <location>
        <begin position="340"/>
        <end position="359"/>
    </location>
</feature>
<feature type="region of interest" description="Disordered" evidence="1">
    <location>
        <begin position="960"/>
        <end position="986"/>
    </location>
</feature>
<sequence>MLPYMLAYMCAYAGKWNCTVLSKNDLEGVPVYIGSNIVPVFIAVPLIFFVLAIMILIWFLLRKRYEHRYWQSLPPTVIDRNIVPSFQDLCHKRAIFEDKVSRLERLLKTNPDSTQLQVELQKAIEDLYKNECMISHFTWNARSNMDMEPLLQESVLHSPDMEMLVSSRQSCYGFTNEAGPYGISATFNQYELSNKRSDYSQTSFNSMHGSFDMTLSRKFSSNPLFKASESQKRLMVPEFKTQDNHYYGIPDLENGCSHPDLLGDPYAQQDTDSSLRPDVYLSDDGIELTDMTGKNYSTYGCPSYEIHSVNFDEYGRDMNAYYHNTEFESGRKQQDEEMQIQKSTGEQNSQPSSDDTSIECNKDPSLQLGIYENNIWEETNVINADNRTCDQSLTGLSETKIIDMKGQMASPQTSNMRESDPSAETSKNMEPIQGKTLNGADNFFLNEETNQLSANPPSPAIAELETFSEHEPTHEGFTDTSSSIPTRPILPYGQHPASQSSESFFSQKILSLINSQCERCISEIGELDTVHGMLNISEFKSQSAGSQLPETEPGPSHIPRASQSLRIKDEKSRMWQEGGKNLQTNHHQNVEDFGNKIYATGHENTEDHMSQGNEMSLYTQYQGRPPEALDPIDTRIDTLREMIELPNLEFAGEICANDGETESQKRSTMDLDAERRRSSGESGLIARKSQVNDRAAGKQSLNWNDSVVSSLSGVSAVGGSVERSDTIGKNSREGVDAPRCSLEENYVLGIRSLHDSSVVKEGSLEVSDAIAEAKEILLETNTRYESTQSAREETTSVVTLEPSVSPSSQSSNQSTPRSLVTSISEQAESLNSKASTVTDFSDTESSDKSDKSDKSDLGNSGSFWQDQMDTSSVLAQQNATTRQADLPDWHVSPPIREVSSRRPFNHPDIVFTCENQENLDSEESSFSTMSSSSQLHEQQQADWFSIPGLSLAELRSIDSRNSESENRGLIHDGSMAANSSPSISFSRDTLSNWVYDDT</sequence>
<evidence type="ECO:0000313" key="4">
    <source>
        <dbReference type="Proteomes" id="UP000825935"/>
    </source>
</evidence>
<evidence type="ECO:0000256" key="1">
    <source>
        <dbReference type="SAM" id="MobiDB-lite"/>
    </source>
</evidence>
<feature type="transmembrane region" description="Helical" evidence="2">
    <location>
        <begin position="37"/>
        <end position="61"/>
    </location>
</feature>
<keyword evidence="2" id="KW-1133">Transmembrane helix</keyword>
<feature type="compositionally biased region" description="Polar residues" evidence="1">
    <location>
        <begin position="819"/>
        <end position="838"/>
    </location>
</feature>
<feature type="region of interest" description="Disordered" evidence="1">
    <location>
        <begin position="258"/>
        <end position="277"/>
    </location>
</feature>
<dbReference type="Proteomes" id="UP000825935">
    <property type="component" value="Chromosome 17"/>
</dbReference>
<feature type="region of interest" description="Disordered" evidence="1">
    <location>
        <begin position="784"/>
        <end position="865"/>
    </location>
</feature>
<keyword evidence="4" id="KW-1185">Reference proteome</keyword>
<feature type="compositionally biased region" description="Polar residues" evidence="1">
    <location>
        <begin position="409"/>
        <end position="428"/>
    </location>
</feature>
<proteinExistence type="predicted"/>
<keyword evidence="2" id="KW-0812">Transmembrane</keyword>
<accession>A0A8T2SU73</accession>
<feature type="region of interest" description="Disordered" evidence="1">
    <location>
        <begin position="406"/>
        <end position="433"/>
    </location>
</feature>
<dbReference type="AlphaFoldDB" id="A0A8T2SU73"/>
<protein>
    <submittedName>
        <fullName evidence="3">Uncharacterized protein</fullName>
    </submittedName>
</protein>
<feature type="compositionally biased region" description="Low complexity" evidence="1">
    <location>
        <begin position="802"/>
        <end position="818"/>
    </location>
</feature>
<feature type="region of interest" description="Disordered" evidence="1">
    <location>
        <begin position="658"/>
        <end position="683"/>
    </location>
</feature>
<comment type="caution">
    <text evidence="3">The sequence shown here is derived from an EMBL/GenBank/DDBJ whole genome shotgun (WGS) entry which is preliminary data.</text>
</comment>
<evidence type="ECO:0000256" key="2">
    <source>
        <dbReference type="SAM" id="Phobius"/>
    </source>
</evidence>
<feature type="compositionally biased region" description="Basic and acidic residues" evidence="1">
    <location>
        <begin position="960"/>
        <end position="970"/>
    </location>
</feature>
<dbReference type="OrthoDB" id="10683631at2759"/>
<feature type="compositionally biased region" description="Polar residues" evidence="1">
    <location>
        <begin position="976"/>
        <end position="986"/>
    </location>
</feature>
<dbReference type="EMBL" id="CM035422">
    <property type="protein sequence ID" value="KAH7372514.1"/>
    <property type="molecule type" value="Genomic_DNA"/>
</dbReference>
<feature type="compositionally biased region" description="Basic and acidic residues" evidence="1">
    <location>
        <begin position="845"/>
        <end position="856"/>
    </location>
</feature>